<reference evidence="1" key="1">
    <citation type="journal article" date="2020" name="Stud. Mycol.">
        <title>101 Dothideomycetes genomes: a test case for predicting lifestyles and emergence of pathogens.</title>
        <authorList>
            <person name="Haridas S."/>
            <person name="Albert R."/>
            <person name="Binder M."/>
            <person name="Bloem J."/>
            <person name="Labutti K."/>
            <person name="Salamov A."/>
            <person name="Andreopoulos B."/>
            <person name="Baker S."/>
            <person name="Barry K."/>
            <person name="Bills G."/>
            <person name="Bluhm B."/>
            <person name="Cannon C."/>
            <person name="Castanera R."/>
            <person name="Culley D."/>
            <person name="Daum C."/>
            <person name="Ezra D."/>
            <person name="Gonzalez J."/>
            <person name="Henrissat B."/>
            <person name="Kuo A."/>
            <person name="Liang C."/>
            <person name="Lipzen A."/>
            <person name="Lutzoni F."/>
            <person name="Magnuson J."/>
            <person name="Mondo S."/>
            <person name="Nolan M."/>
            <person name="Ohm R."/>
            <person name="Pangilinan J."/>
            <person name="Park H.-J."/>
            <person name="Ramirez L."/>
            <person name="Alfaro M."/>
            <person name="Sun H."/>
            <person name="Tritt A."/>
            <person name="Yoshinaga Y."/>
            <person name="Zwiers L.-H."/>
            <person name="Turgeon B."/>
            <person name="Goodwin S."/>
            <person name="Spatafora J."/>
            <person name="Crous P."/>
            <person name="Grigoriev I."/>
        </authorList>
    </citation>
    <scope>NUCLEOTIDE SEQUENCE</scope>
    <source>
        <strain evidence="1">CBS 161.51</strain>
    </source>
</reference>
<evidence type="ECO:0000313" key="1">
    <source>
        <dbReference type="EMBL" id="KAF1937169.1"/>
    </source>
</evidence>
<organism evidence="1 2">
    <name type="scientific">Clathrospora elynae</name>
    <dbReference type="NCBI Taxonomy" id="706981"/>
    <lineage>
        <taxon>Eukaryota</taxon>
        <taxon>Fungi</taxon>
        <taxon>Dikarya</taxon>
        <taxon>Ascomycota</taxon>
        <taxon>Pezizomycotina</taxon>
        <taxon>Dothideomycetes</taxon>
        <taxon>Pleosporomycetidae</taxon>
        <taxon>Pleosporales</taxon>
        <taxon>Diademaceae</taxon>
        <taxon>Clathrospora</taxon>
    </lineage>
</organism>
<accession>A0A6A5SBQ4</accession>
<dbReference type="Proteomes" id="UP000800038">
    <property type="component" value="Unassembled WGS sequence"/>
</dbReference>
<evidence type="ECO:0000313" key="2">
    <source>
        <dbReference type="Proteomes" id="UP000800038"/>
    </source>
</evidence>
<dbReference type="AlphaFoldDB" id="A0A6A5SBQ4"/>
<sequence length="83" mass="9845">LLTLVTTKAYINNFTIVGIHCGYTRWVYTVGCTRHVALRSEWQPHTEAVYRPQHPHSEQDRTIYRSIIRPQFSPVRSYKAYQH</sequence>
<keyword evidence="2" id="KW-1185">Reference proteome</keyword>
<proteinExistence type="predicted"/>
<gene>
    <name evidence="1" type="ORF">EJ02DRAFT_477691</name>
</gene>
<name>A0A6A5SBQ4_9PLEO</name>
<feature type="non-terminal residue" evidence="1">
    <location>
        <position position="1"/>
    </location>
</feature>
<dbReference type="EMBL" id="ML976151">
    <property type="protein sequence ID" value="KAF1937169.1"/>
    <property type="molecule type" value="Genomic_DNA"/>
</dbReference>
<protein>
    <submittedName>
        <fullName evidence="1">Uncharacterized protein</fullName>
    </submittedName>
</protein>